<feature type="transmembrane region" description="Helical" evidence="8">
    <location>
        <begin position="52"/>
        <end position="72"/>
    </location>
</feature>
<evidence type="ECO:0000313" key="10">
    <source>
        <dbReference type="EMBL" id="TFI58194.1"/>
    </source>
</evidence>
<evidence type="ECO:0000256" key="6">
    <source>
        <dbReference type="ARBA" id="ARBA00022989"/>
    </source>
</evidence>
<dbReference type="InterPro" id="IPR017540">
    <property type="entry name" value="Exosortase-1"/>
</dbReference>
<keyword evidence="2" id="KW-1003">Cell membrane</keyword>
<protein>
    <submittedName>
        <fullName evidence="10">Exosortase A</fullName>
        <ecNumber evidence="10">3.4.22.-</ecNumber>
    </submittedName>
</protein>
<feature type="transmembrane region" description="Helical" evidence="8">
    <location>
        <begin position="22"/>
        <end position="40"/>
    </location>
</feature>
<sequence length="514" mass="54276">MTALLPITPARDAAPAAAADGWRSHLLGLGAVAAAILVLFHRDAIGMATIWWRSATFNHCFLIPPIVAWLIWQRLPELRQLAPAPWIPGLLAVGAGALLWLLGEAGGVALARHAALVLMLQGTVVATLGRSVARGIAFPLFYLVFLVPAGEEIVPMMQTVTAEIAMALLGIAGIPAHIEGIFITTPAGLFEVAEACSGVRFLVAMLAYGALVANVCFRSRTRRILFMAAATAIPILANGIRAWGTIYVAEWVGIESAVGFDHILYGWIFFAVVMVLIMAAGWPFFDRRVNDPWFDPADLAGPPGSHRHLVQVAAAAVALAAAAPLWSAAIASAAQPAPADIALPEVPGWTRVPADRGRPWEPHFAGADVLRMGRYRNAAGREVDLAIALFARQEEGRELIGFGQGAIAPDGAWAWTADAPAPPSGRAERIASHDDVREVVSFYRVGRILTGSAAAVKLETARVRLLGGPQRAVAVLVSAPARPDGTRPAIDAFLSSLGPIAPLADRAAGLPEAR</sequence>
<keyword evidence="4 8" id="KW-0812">Transmembrane</keyword>
<evidence type="ECO:0000313" key="11">
    <source>
        <dbReference type="Proteomes" id="UP000298213"/>
    </source>
</evidence>
<accession>A0A4Y8ZQF4</accession>
<feature type="transmembrane region" description="Helical" evidence="8">
    <location>
        <begin position="264"/>
        <end position="285"/>
    </location>
</feature>
<evidence type="ECO:0000256" key="3">
    <source>
        <dbReference type="ARBA" id="ARBA00022670"/>
    </source>
</evidence>
<name>A0A4Y8ZQF4_9SPHN</name>
<dbReference type="Pfam" id="PF09721">
    <property type="entry name" value="Exosortase_EpsH"/>
    <property type="match status" value="1"/>
</dbReference>
<evidence type="ECO:0000256" key="1">
    <source>
        <dbReference type="ARBA" id="ARBA00004651"/>
    </source>
</evidence>
<dbReference type="NCBIfam" id="TIGR04178">
    <property type="entry name" value="exo_archaeo"/>
    <property type="match status" value="1"/>
</dbReference>
<evidence type="ECO:0000256" key="5">
    <source>
        <dbReference type="ARBA" id="ARBA00022801"/>
    </source>
</evidence>
<evidence type="ECO:0000256" key="7">
    <source>
        <dbReference type="ARBA" id="ARBA00023136"/>
    </source>
</evidence>
<evidence type="ECO:0000256" key="8">
    <source>
        <dbReference type="SAM" id="Phobius"/>
    </source>
</evidence>
<dbReference type="InterPro" id="IPR013426">
    <property type="entry name" value="EpsH-like"/>
</dbReference>
<comment type="subcellular location">
    <subcellularLocation>
        <location evidence="1">Cell membrane</location>
        <topology evidence="1">Multi-pass membrane protein</topology>
    </subcellularLocation>
</comment>
<evidence type="ECO:0000259" key="9">
    <source>
        <dbReference type="Pfam" id="PF11984"/>
    </source>
</evidence>
<keyword evidence="7 8" id="KW-0472">Membrane</keyword>
<dbReference type="InterPro" id="IPR019127">
    <property type="entry name" value="Exosortase"/>
</dbReference>
<evidence type="ECO:0000256" key="2">
    <source>
        <dbReference type="ARBA" id="ARBA00022475"/>
    </source>
</evidence>
<dbReference type="InterPro" id="IPR026392">
    <property type="entry name" value="Exo/Archaeosortase_dom"/>
</dbReference>
<keyword evidence="3" id="KW-0645">Protease</keyword>
<feature type="transmembrane region" description="Helical" evidence="8">
    <location>
        <begin position="84"/>
        <end position="102"/>
    </location>
</feature>
<feature type="transmembrane region" description="Helical" evidence="8">
    <location>
        <begin position="132"/>
        <end position="148"/>
    </location>
</feature>
<dbReference type="Pfam" id="PF11984">
    <property type="entry name" value="DUF3485"/>
    <property type="match status" value="1"/>
</dbReference>
<feature type="transmembrane region" description="Helical" evidence="8">
    <location>
        <begin position="224"/>
        <end position="244"/>
    </location>
</feature>
<dbReference type="Proteomes" id="UP000298213">
    <property type="component" value="Unassembled WGS sequence"/>
</dbReference>
<dbReference type="NCBIfam" id="TIGR02914">
    <property type="entry name" value="EpsI_fam"/>
    <property type="match status" value="1"/>
</dbReference>
<dbReference type="RefSeq" id="WP_135086864.1">
    <property type="nucleotide sequence ID" value="NZ_SPDV01000019.1"/>
</dbReference>
<feature type="domain" description="Methanolan biosynthesis EpsI" evidence="9">
    <location>
        <begin position="316"/>
        <end position="500"/>
    </location>
</feature>
<dbReference type="GO" id="GO:0005886">
    <property type="term" value="C:plasma membrane"/>
    <property type="evidence" value="ECO:0007669"/>
    <property type="project" value="UniProtKB-SubCell"/>
</dbReference>
<dbReference type="GO" id="GO:0006508">
    <property type="term" value="P:proteolysis"/>
    <property type="evidence" value="ECO:0007669"/>
    <property type="project" value="UniProtKB-KW"/>
</dbReference>
<keyword evidence="11" id="KW-1185">Reference proteome</keyword>
<dbReference type="GO" id="GO:0008233">
    <property type="term" value="F:peptidase activity"/>
    <property type="evidence" value="ECO:0007669"/>
    <property type="project" value="UniProtKB-KW"/>
</dbReference>
<gene>
    <name evidence="10" type="primary">xrtA</name>
    <name evidence="10" type="ORF">E2493_11485</name>
</gene>
<comment type="caution">
    <text evidence="10">The sequence shown here is derived from an EMBL/GenBank/DDBJ whole genome shotgun (WGS) entry which is preliminary data.</text>
</comment>
<dbReference type="InterPro" id="IPR014263">
    <property type="entry name" value="Methanolan_biosynth_EpsI"/>
</dbReference>
<evidence type="ECO:0000256" key="4">
    <source>
        <dbReference type="ARBA" id="ARBA00022692"/>
    </source>
</evidence>
<dbReference type="NCBIfam" id="TIGR02602">
    <property type="entry name" value="8TM_EpsH"/>
    <property type="match status" value="1"/>
</dbReference>
<proteinExistence type="predicted"/>
<organism evidence="10 11">
    <name type="scientific">Sphingomonas parva</name>
    <dbReference type="NCBI Taxonomy" id="2555898"/>
    <lineage>
        <taxon>Bacteria</taxon>
        <taxon>Pseudomonadati</taxon>
        <taxon>Pseudomonadota</taxon>
        <taxon>Alphaproteobacteria</taxon>
        <taxon>Sphingomonadales</taxon>
        <taxon>Sphingomonadaceae</taxon>
        <taxon>Sphingomonas</taxon>
    </lineage>
</organism>
<dbReference type="EC" id="3.4.22.-" evidence="10"/>
<keyword evidence="5 10" id="KW-0378">Hydrolase</keyword>
<dbReference type="OrthoDB" id="9797363at2"/>
<dbReference type="EMBL" id="SPDV01000019">
    <property type="protein sequence ID" value="TFI58194.1"/>
    <property type="molecule type" value="Genomic_DNA"/>
</dbReference>
<dbReference type="NCBIfam" id="TIGR03109">
    <property type="entry name" value="exosort_XrtA"/>
    <property type="match status" value="1"/>
</dbReference>
<dbReference type="AlphaFoldDB" id="A0A4Y8ZQF4"/>
<feature type="transmembrane region" description="Helical" evidence="8">
    <location>
        <begin position="160"/>
        <end position="178"/>
    </location>
</feature>
<feature type="transmembrane region" description="Helical" evidence="8">
    <location>
        <begin position="198"/>
        <end position="217"/>
    </location>
</feature>
<reference evidence="10 11" key="1">
    <citation type="submission" date="2019-03" db="EMBL/GenBank/DDBJ databases">
        <title>Genome sequence of Sphingomonas sp. 17J27-24.</title>
        <authorList>
            <person name="Kim M."/>
            <person name="Maeng S."/>
            <person name="Sathiyaraj S."/>
        </authorList>
    </citation>
    <scope>NUCLEOTIDE SEQUENCE [LARGE SCALE GENOMIC DNA]</scope>
    <source>
        <strain evidence="10 11">17J27-24</strain>
    </source>
</reference>
<keyword evidence="6 8" id="KW-1133">Transmembrane helix</keyword>